<comment type="caution">
    <text evidence="1">The sequence shown here is derived from an EMBL/GenBank/DDBJ whole genome shotgun (WGS) entry which is preliminary data.</text>
</comment>
<dbReference type="RefSeq" id="WP_126351538.1">
    <property type="nucleotide sequence ID" value="NZ_CP086380.1"/>
</dbReference>
<gene>
    <name evidence="1" type="ORF">EJ104_04365</name>
</gene>
<evidence type="ECO:0000313" key="1">
    <source>
        <dbReference type="EMBL" id="RTR29084.1"/>
    </source>
</evidence>
<sequence>MLLEVNINFQHSIPTYPLSSNPSVVISGSAPKDVHINQKNYQALSAIIGSGGSINRNYHLINDSHTGSMHVIVTQRISETVPDQLSEIKRFLIPQIKDIATVLGVQRQSVYAWLAGENVTKENSLRVREIHTFAAVAKDKFFGTSKKALVSHLNKSDLVNLLSKTEISKAEIERELDRVSKAAIAQTHKINARPKLDLKHSAMRTGAVRDLEKAQDTLDILIGRGYLEETKG</sequence>
<dbReference type="Proteomes" id="UP000277766">
    <property type="component" value="Unassembled WGS sequence"/>
</dbReference>
<dbReference type="OrthoDB" id="581533at2"/>
<evidence type="ECO:0008006" key="3">
    <source>
        <dbReference type="Google" id="ProtNLM"/>
    </source>
</evidence>
<proteinExistence type="predicted"/>
<accession>A0A431W0Q1</accession>
<organism evidence="1 2">
    <name type="scientific">Deinococcus radiophilus</name>
    <dbReference type="NCBI Taxonomy" id="32062"/>
    <lineage>
        <taxon>Bacteria</taxon>
        <taxon>Thermotogati</taxon>
        <taxon>Deinococcota</taxon>
        <taxon>Deinococci</taxon>
        <taxon>Deinococcales</taxon>
        <taxon>Deinococcaceae</taxon>
        <taxon>Deinococcus</taxon>
    </lineage>
</organism>
<evidence type="ECO:0000313" key="2">
    <source>
        <dbReference type="Proteomes" id="UP000277766"/>
    </source>
</evidence>
<protein>
    <recommendedName>
        <fullName evidence="3">XRE family transcriptional regulator</fullName>
    </recommendedName>
</protein>
<reference evidence="1 2" key="1">
    <citation type="submission" date="2018-12" db="EMBL/GenBank/DDBJ databases">
        <title>Deinococcus radiophilus ATCC 27603 genome sequencing and assembly.</title>
        <authorList>
            <person name="Maclea K.S."/>
            <person name="Maynard C.R."/>
        </authorList>
    </citation>
    <scope>NUCLEOTIDE SEQUENCE [LARGE SCALE GENOMIC DNA]</scope>
    <source>
        <strain evidence="1 2">ATCC 27603</strain>
    </source>
</reference>
<dbReference type="EMBL" id="RXPE01000005">
    <property type="protein sequence ID" value="RTR29084.1"/>
    <property type="molecule type" value="Genomic_DNA"/>
</dbReference>
<dbReference type="AlphaFoldDB" id="A0A431W0Q1"/>
<name>A0A431W0Q1_9DEIO</name>
<keyword evidence="2" id="KW-1185">Reference proteome</keyword>